<dbReference type="Pfam" id="PF07690">
    <property type="entry name" value="MFS_1"/>
    <property type="match status" value="1"/>
</dbReference>
<feature type="transmembrane region" description="Helical" evidence="6">
    <location>
        <begin position="110"/>
        <end position="128"/>
    </location>
</feature>
<proteinExistence type="inferred from homology"/>
<evidence type="ECO:0000256" key="5">
    <source>
        <dbReference type="ARBA" id="ARBA00023136"/>
    </source>
</evidence>
<dbReference type="SUPFAM" id="SSF103473">
    <property type="entry name" value="MFS general substrate transporter"/>
    <property type="match status" value="1"/>
</dbReference>
<dbReference type="AlphaFoldDB" id="A0A9P7YV32"/>
<reference evidence="8" key="1">
    <citation type="journal article" date="2021" name="IMA Fungus">
        <title>Genomic characterization of three marine fungi, including Emericellopsis atlantica sp. nov. with signatures of a generalist lifestyle and marine biomass degradation.</title>
        <authorList>
            <person name="Hagestad O.C."/>
            <person name="Hou L."/>
            <person name="Andersen J.H."/>
            <person name="Hansen E.H."/>
            <person name="Altermark B."/>
            <person name="Li C."/>
            <person name="Kuhnert E."/>
            <person name="Cox R.J."/>
            <person name="Crous P.W."/>
            <person name="Spatafora J.W."/>
            <person name="Lail K."/>
            <person name="Amirebrahimi M."/>
            <person name="Lipzen A."/>
            <person name="Pangilinan J."/>
            <person name="Andreopoulos W."/>
            <person name="Hayes R.D."/>
            <person name="Ng V."/>
            <person name="Grigoriev I.V."/>
            <person name="Jackson S.A."/>
            <person name="Sutton T.D.S."/>
            <person name="Dobson A.D.W."/>
            <person name="Rama T."/>
        </authorList>
    </citation>
    <scope>NUCLEOTIDE SEQUENCE</scope>
    <source>
        <strain evidence="8">TRa3180A</strain>
    </source>
</reference>
<feature type="transmembrane region" description="Helical" evidence="6">
    <location>
        <begin position="238"/>
        <end position="258"/>
    </location>
</feature>
<evidence type="ECO:0000313" key="9">
    <source>
        <dbReference type="Proteomes" id="UP000887226"/>
    </source>
</evidence>
<keyword evidence="5 6" id="KW-0472">Membrane</keyword>
<feature type="transmembrane region" description="Helical" evidence="6">
    <location>
        <begin position="336"/>
        <end position="362"/>
    </location>
</feature>
<evidence type="ECO:0000256" key="6">
    <source>
        <dbReference type="SAM" id="Phobius"/>
    </source>
</evidence>
<dbReference type="GO" id="GO:0005886">
    <property type="term" value="C:plasma membrane"/>
    <property type="evidence" value="ECO:0007669"/>
    <property type="project" value="TreeGrafter"/>
</dbReference>
<evidence type="ECO:0000256" key="3">
    <source>
        <dbReference type="ARBA" id="ARBA00022692"/>
    </source>
</evidence>
<sequence length="551" mass="59719">MGLSMHLKEPTTIKSVIILSSLKEDAFPQSTRRKKKSLSFILAFASLMATNFISIMDTVIVATALPAIAHDLDAQSNEAYWTGSGFLFAQAVSQPLYGTMSGVFGRKSSLIFAMVVFTVASIFCAVAKNMTWLVAARVFQGIGSGGINAVGSIIVTDMVSLRERGKYIGILSTASALGLISGILMGASIAGRSSWRLIFYINLPLCIPSIAGIYFFINLESEPLSVKQRLKKVDWMGIVILTTSLILILYGVTSGGVLHQWRSAVVISTVMVGVLGTGAFIVYEGRYAKDPMIPLRIFANRTSGSAFASSFFLGFVLWAMQYYLILYFLVSQAQSLVGAGVSILPGTIFIPITAMLGGLLISKLQRFKAVNSIAWLTMTVGFSLMTQLKVDSHKAKQYGFQVIYAVGSGVLFPGRFCAVQASQGDVDVPIATALVSFVISLGEAFGVGIGGVVFQNQWTLHVEALRIHPEWIVSYREAEKVGELIKEFPPGMQMVYRVIMADVISTLFIVLAAFSGFAFVISLGSRDLSMDRDTKSTQQFKEKGVVKKVES</sequence>
<feature type="transmembrane region" description="Helical" evidence="6">
    <location>
        <begin position="498"/>
        <end position="523"/>
    </location>
</feature>
<dbReference type="InterPro" id="IPR036259">
    <property type="entry name" value="MFS_trans_sf"/>
</dbReference>
<comment type="subcellular location">
    <subcellularLocation>
        <location evidence="1">Membrane</location>
        <topology evidence="1">Multi-pass membrane protein</topology>
    </subcellularLocation>
</comment>
<evidence type="ECO:0000256" key="4">
    <source>
        <dbReference type="ARBA" id="ARBA00022989"/>
    </source>
</evidence>
<dbReference type="EMBL" id="MU254711">
    <property type="protein sequence ID" value="KAG9239927.1"/>
    <property type="molecule type" value="Genomic_DNA"/>
</dbReference>
<evidence type="ECO:0000256" key="1">
    <source>
        <dbReference type="ARBA" id="ARBA00004141"/>
    </source>
</evidence>
<feature type="domain" description="Major facilitator superfamily (MFS) profile" evidence="7">
    <location>
        <begin position="43"/>
        <end position="530"/>
    </location>
</feature>
<keyword evidence="3 6" id="KW-0812">Transmembrane</keyword>
<keyword evidence="4 6" id="KW-1133">Transmembrane helix</keyword>
<keyword evidence="9" id="KW-1185">Reference proteome</keyword>
<accession>A0A9P7YV32</accession>
<feature type="transmembrane region" description="Helical" evidence="6">
    <location>
        <begin position="197"/>
        <end position="217"/>
    </location>
</feature>
<dbReference type="Proteomes" id="UP000887226">
    <property type="component" value="Unassembled WGS sequence"/>
</dbReference>
<feature type="transmembrane region" description="Helical" evidence="6">
    <location>
        <begin position="398"/>
        <end position="418"/>
    </location>
</feature>
<dbReference type="PANTHER" id="PTHR23501">
    <property type="entry name" value="MAJOR FACILITATOR SUPERFAMILY"/>
    <property type="match status" value="1"/>
</dbReference>
<organism evidence="8 9">
    <name type="scientific">Calycina marina</name>
    <dbReference type="NCBI Taxonomy" id="1763456"/>
    <lineage>
        <taxon>Eukaryota</taxon>
        <taxon>Fungi</taxon>
        <taxon>Dikarya</taxon>
        <taxon>Ascomycota</taxon>
        <taxon>Pezizomycotina</taxon>
        <taxon>Leotiomycetes</taxon>
        <taxon>Helotiales</taxon>
        <taxon>Pezizellaceae</taxon>
        <taxon>Calycina</taxon>
    </lineage>
</organism>
<feature type="transmembrane region" description="Helical" evidence="6">
    <location>
        <begin position="264"/>
        <end position="283"/>
    </location>
</feature>
<feature type="transmembrane region" description="Helical" evidence="6">
    <location>
        <begin position="167"/>
        <end position="191"/>
    </location>
</feature>
<feature type="transmembrane region" description="Helical" evidence="6">
    <location>
        <begin position="430"/>
        <end position="454"/>
    </location>
</feature>
<dbReference type="PROSITE" id="PS50850">
    <property type="entry name" value="MFS"/>
    <property type="match status" value="1"/>
</dbReference>
<protein>
    <submittedName>
        <fullName evidence="8">Major facilitator superfamily domain-containing protein</fullName>
    </submittedName>
</protein>
<dbReference type="InterPro" id="IPR020846">
    <property type="entry name" value="MFS_dom"/>
</dbReference>
<gene>
    <name evidence="8" type="ORF">BJ878DRAFT_529497</name>
</gene>
<comment type="similarity">
    <text evidence="2">Belongs to the major facilitator superfamily. TCR/Tet family.</text>
</comment>
<comment type="caution">
    <text evidence="8">The sequence shown here is derived from an EMBL/GenBank/DDBJ whole genome shotgun (WGS) entry which is preliminary data.</text>
</comment>
<dbReference type="PANTHER" id="PTHR23501:SF102">
    <property type="entry name" value="DRUG TRANSPORTER, PUTATIVE (AFU_ORTHOLOGUE AFUA_3G08530)-RELATED"/>
    <property type="match status" value="1"/>
</dbReference>
<dbReference type="GO" id="GO:0022857">
    <property type="term" value="F:transmembrane transporter activity"/>
    <property type="evidence" value="ECO:0007669"/>
    <property type="project" value="InterPro"/>
</dbReference>
<evidence type="ECO:0000313" key="8">
    <source>
        <dbReference type="EMBL" id="KAG9239927.1"/>
    </source>
</evidence>
<dbReference type="OrthoDB" id="10021397at2759"/>
<dbReference type="PRINTS" id="PR01036">
    <property type="entry name" value="TCRTETB"/>
</dbReference>
<dbReference type="InterPro" id="IPR011701">
    <property type="entry name" value="MFS"/>
</dbReference>
<feature type="transmembrane region" description="Helical" evidence="6">
    <location>
        <begin position="304"/>
        <end position="330"/>
    </location>
</feature>
<evidence type="ECO:0000259" key="7">
    <source>
        <dbReference type="PROSITE" id="PS50850"/>
    </source>
</evidence>
<name>A0A9P7YV32_9HELO</name>
<feature type="transmembrane region" description="Helical" evidence="6">
    <location>
        <begin position="40"/>
        <end position="68"/>
    </location>
</feature>
<dbReference type="Gene3D" id="1.20.1720.10">
    <property type="entry name" value="Multidrug resistance protein D"/>
    <property type="match status" value="1"/>
</dbReference>
<feature type="transmembrane region" description="Helical" evidence="6">
    <location>
        <begin position="369"/>
        <end position="386"/>
    </location>
</feature>
<evidence type="ECO:0000256" key="2">
    <source>
        <dbReference type="ARBA" id="ARBA00007520"/>
    </source>
</evidence>